<name>A0AAF0AUU5_9SCHI</name>
<protein>
    <submittedName>
        <fullName evidence="2">Schizosaccharomyces specific protein</fullName>
    </submittedName>
</protein>
<proteinExistence type="predicted"/>
<feature type="coiled-coil region" evidence="1">
    <location>
        <begin position="127"/>
        <end position="154"/>
    </location>
</feature>
<reference evidence="2 3" key="1">
    <citation type="journal article" date="2023" name="G3 (Bethesda)">
        <title>A high-quality reference genome for the fission yeast Schizosaccharomyces osmophilus.</title>
        <authorList>
            <person name="Jia G.S."/>
            <person name="Zhang W.C."/>
            <person name="Liang Y."/>
            <person name="Liu X.H."/>
            <person name="Rhind N."/>
            <person name="Pidoux A."/>
            <person name="Brysch-Herzberg M."/>
            <person name="Du L.L."/>
        </authorList>
    </citation>
    <scope>NUCLEOTIDE SEQUENCE [LARGE SCALE GENOMIC DNA]</scope>
    <source>
        <strain evidence="2 3">CBS 15793</strain>
    </source>
</reference>
<evidence type="ECO:0000313" key="2">
    <source>
        <dbReference type="EMBL" id="WBW71972.1"/>
    </source>
</evidence>
<dbReference type="KEGG" id="som:SOMG_00160"/>
<dbReference type="Proteomes" id="UP001212411">
    <property type="component" value="Chromosome 1"/>
</dbReference>
<organism evidence="2 3">
    <name type="scientific">Schizosaccharomyces osmophilus</name>
    <dbReference type="NCBI Taxonomy" id="2545709"/>
    <lineage>
        <taxon>Eukaryota</taxon>
        <taxon>Fungi</taxon>
        <taxon>Dikarya</taxon>
        <taxon>Ascomycota</taxon>
        <taxon>Taphrinomycotina</taxon>
        <taxon>Schizosaccharomycetes</taxon>
        <taxon>Schizosaccharomycetales</taxon>
        <taxon>Schizosaccharomycetaceae</taxon>
        <taxon>Schizosaccharomyces</taxon>
    </lineage>
</organism>
<evidence type="ECO:0000313" key="3">
    <source>
        <dbReference type="Proteomes" id="UP001212411"/>
    </source>
</evidence>
<gene>
    <name evidence="2" type="ORF">SOMG_00160</name>
</gene>
<dbReference type="EMBL" id="CP115611">
    <property type="protein sequence ID" value="WBW71972.1"/>
    <property type="molecule type" value="Genomic_DNA"/>
</dbReference>
<accession>A0AAF0AUU5</accession>
<keyword evidence="1" id="KW-0175">Coiled coil</keyword>
<sequence length="322" mass="37251">MSYKKNGRSIFSPKKNEKVIELQENPTTGSSQEHLGPISGAERKIQAILDEHAQIIFLPKECEKVHRIRKALGEQLRVWCEECEERAMNYKSKSKKLQEEFYIQKELVEQITTIKASIQEKERAQEITDLKTLIAEVSKEISELERKLSILYDHRSHLVKRLQTCDSLEQTEIHDLEDQLLRLQEQYDARPHVNKITRTIYALREKESFLRFMVSQANSGIQFYQRFVEEVHPSEMKLQSLSPSTATSKADLPISEAERSEIATLLSSILHSFKSALEVAISNNWKPIIILLEQDIVLYEERMNSFSSMTPSDTSLEIASQK</sequence>
<keyword evidence="3" id="KW-1185">Reference proteome</keyword>
<dbReference type="RefSeq" id="XP_056036215.1">
    <property type="nucleotide sequence ID" value="XM_056178957.1"/>
</dbReference>
<dbReference type="AlphaFoldDB" id="A0AAF0AUU5"/>
<evidence type="ECO:0000256" key="1">
    <source>
        <dbReference type="SAM" id="Coils"/>
    </source>
</evidence>
<dbReference type="GeneID" id="80873646"/>